<keyword evidence="8" id="KW-0902">Two-component regulatory system</keyword>
<dbReference type="SUPFAM" id="SSF55785">
    <property type="entry name" value="PYP-like sensor domain (PAS domain)"/>
    <property type="match status" value="2"/>
</dbReference>
<dbReference type="InterPro" id="IPR036097">
    <property type="entry name" value="HisK_dim/P_sf"/>
</dbReference>
<name>A0ABN0VVZ5_9BACI</name>
<dbReference type="Gene3D" id="3.30.565.10">
    <property type="entry name" value="Histidine kinase-like ATPase, C-terminal domain"/>
    <property type="match status" value="1"/>
</dbReference>
<dbReference type="Pfam" id="PF08448">
    <property type="entry name" value="PAS_4"/>
    <property type="match status" value="1"/>
</dbReference>
<dbReference type="InterPro" id="IPR036890">
    <property type="entry name" value="HATPase_C_sf"/>
</dbReference>
<keyword evidence="6" id="KW-0418">Kinase</keyword>
<keyword evidence="4" id="KW-0808">Transferase</keyword>
<keyword evidence="3" id="KW-0597">Phosphoprotein</keyword>
<evidence type="ECO:0000313" key="12">
    <source>
        <dbReference type="EMBL" id="GAA0318690.1"/>
    </source>
</evidence>
<comment type="caution">
    <text evidence="12">The sequence shown here is derived from an EMBL/GenBank/DDBJ whole genome shotgun (WGS) entry which is preliminary data.</text>
</comment>
<dbReference type="InterPro" id="IPR035965">
    <property type="entry name" value="PAS-like_dom_sf"/>
</dbReference>
<dbReference type="InterPro" id="IPR005467">
    <property type="entry name" value="His_kinase_dom"/>
</dbReference>
<dbReference type="SMART" id="SM00387">
    <property type="entry name" value="HATPase_c"/>
    <property type="match status" value="1"/>
</dbReference>
<gene>
    <name evidence="12" type="ORF">GCM10008967_06590</name>
</gene>
<dbReference type="PROSITE" id="PS50109">
    <property type="entry name" value="HIS_KIN"/>
    <property type="match status" value="1"/>
</dbReference>
<dbReference type="Pfam" id="PF00512">
    <property type="entry name" value="HisKA"/>
    <property type="match status" value="1"/>
</dbReference>
<evidence type="ECO:0000256" key="2">
    <source>
        <dbReference type="ARBA" id="ARBA00012438"/>
    </source>
</evidence>
<dbReference type="InterPro" id="IPR000014">
    <property type="entry name" value="PAS"/>
</dbReference>
<dbReference type="SMART" id="SM00388">
    <property type="entry name" value="HisKA"/>
    <property type="match status" value="1"/>
</dbReference>
<feature type="domain" description="Histidine kinase" evidence="9">
    <location>
        <begin position="254"/>
        <end position="460"/>
    </location>
</feature>
<dbReference type="PANTHER" id="PTHR43065:SF34">
    <property type="entry name" value="SPORULATION KINASE A"/>
    <property type="match status" value="1"/>
</dbReference>
<evidence type="ECO:0000256" key="1">
    <source>
        <dbReference type="ARBA" id="ARBA00000085"/>
    </source>
</evidence>
<dbReference type="NCBIfam" id="TIGR00229">
    <property type="entry name" value="sensory_box"/>
    <property type="match status" value="2"/>
</dbReference>
<evidence type="ECO:0000256" key="5">
    <source>
        <dbReference type="ARBA" id="ARBA00022741"/>
    </source>
</evidence>
<dbReference type="Gene3D" id="1.10.287.130">
    <property type="match status" value="1"/>
</dbReference>
<dbReference type="PROSITE" id="PS50113">
    <property type="entry name" value="PAC"/>
    <property type="match status" value="1"/>
</dbReference>
<evidence type="ECO:0000259" key="11">
    <source>
        <dbReference type="PROSITE" id="PS50113"/>
    </source>
</evidence>
<evidence type="ECO:0000256" key="6">
    <source>
        <dbReference type="ARBA" id="ARBA00022777"/>
    </source>
</evidence>
<dbReference type="InterPro" id="IPR013655">
    <property type="entry name" value="PAS_fold_3"/>
</dbReference>
<dbReference type="EC" id="2.7.13.3" evidence="2"/>
<dbReference type="Pfam" id="PF08447">
    <property type="entry name" value="PAS_3"/>
    <property type="match status" value="1"/>
</dbReference>
<dbReference type="InterPro" id="IPR003594">
    <property type="entry name" value="HATPase_dom"/>
</dbReference>
<dbReference type="PRINTS" id="PR00344">
    <property type="entry name" value="BCTRLSENSOR"/>
</dbReference>
<evidence type="ECO:0000256" key="3">
    <source>
        <dbReference type="ARBA" id="ARBA00022553"/>
    </source>
</evidence>
<protein>
    <recommendedName>
        <fullName evidence="2">histidine kinase</fullName>
        <ecNumber evidence="2">2.7.13.3</ecNumber>
    </recommendedName>
</protein>
<dbReference type="CDD" id="cd00130">
    <property type="entry name" value="PAS"/>
    <property type="match status" value="2"/>
</dbReference>
<accession>A0ABN0VVZ5</accession>
<proteinExistence type="predicted"/>
<dbReference type="SMART" id="SM00091">
    <property type="entry name" value="PAS"/>
    <property type="match status" value="2"/>
</dbReference>
<dbReference type="PANTHER" id="PTHR43065">
    <property type="entry name" value="SENSOR HISTIDINE KINASE"/>
    <property type="match status" value="1"/>
</dbReference>
<dbReference type="Proteomes" id="UP001500782">
    <property type="component" value="Unassembled WGS sequence"/>
</dbReference>
<dbReference type="Pfam" id="PF02518">
    <property type="entry name" value="HATPase_c"/>
    <property type="match status" value="1"/>
</dbReference>
<dbReference type="InterPro" id="IPR013656">
    <property type="entry name" value="PAS_4"/>
</dbReference>
<evidence type="ECO:0000256" key="7">
    <source>
        <dbReference type="ARBA" id="ARBA00022840"/>
    </source>
</evidence>
<comment type="catalytic activity">
    <reaction evidence="1">
        <text>ATP + protein L-histidine = ADP + protein N-phospho-L-histidine.</text>
        <dbReference type="EC" id="2.7.13.3"/>
    </reaction>
</comment>
<dbReference type="InterPro" id="IPR000700">
    <property type="entry name" value="PAS-assoc_C"/>
</dbReference>
<dbReference type="EMBL" id="BAAADJ010000005">
    <property type="protein sequence ID" value="GAA0318690.1"/>
    <property type="molecule type" value="Genomic_DNA"/>
</dbReference>
<dbReference type="SUPFAM" id="SSF47384">
    <property type="entry name" value="Homodimeric domain of signal transducing histidine kinase"/>
    <property type="match status" value="1"/>
</dbReference>
<evidence type="ECO:0000259" key="9">
    <source>
        <dbReference type="PROSITE" id="PS50109"/>
    </source>
</evidence>
<evidence type="ECO:0000256" key="8">
    <source>
        <dbReference type="ARBA" id="ARBA00023012"/>
    </source>
</evidence>
<reference evidence="12 13" key="1">
    <citation type="journal article" date="2019" name="Int. J. Syst. Evol. Microbiol.">
        <title>The Global Catalogue of Microorganisms (GCM) 10K type strain sequencing project: providing services to taxonomists for standard genome sequencing and annotation.</title>
        <authorList>
            <consortium name="The Broad Institute Genomics Platform"/>
            <consortium name="The Broad Institute Genome Sequencing Center for Infectious Disease"/>
            <person name="Wu L."/>
            <person name="Ma J."/>
        </authorList>
    </citation>
    <scope>NUCLEOTIDE SEQUENCE [LARGE SCALE GENOMIC DNA]</scope>
    <source>
        <strain evidence="12 13">JCM 9731</strain>
    </source>
</reference>
<keyword evidence="5" id="KW-0547">Nucleotide-binding</keyword>
<dbReference type="PROSITE" id="PS50112">
    <property type="entry name" value="PAS"/>
    <property type="match status" value="1"/>
</dbReference>
<evidence type="ECO:0000256" key="4">
    <source>
        <dbReference type="ARBA" id="ARBA00022679"/>
    </source>
</evidence>
<dbReference type="Gene3D" id="3.30.450.20">
    <property type="entry name" value="PAS domain"/>
    <property type="match status" value="2"/>
</dbReference>
<dbReference type="InterPro" id="IPR001610">
    <property type="entry name" value="PAC"/>
</dbReference>
<evidence type="ECO:0000313" key="13">
    <source>
        <dbReference type="Proteomes" id="UP001500782"/>
    </source>
</evidence>
<dbReference type="SMART" id="SM00086">
    <property type="entry name" value="PAC"/>
    <property type="match status" value="2"/>
</dbReference>
<dbReference type="InterPro" id="IPR003661">
    <property type="entry name" value="HisK_dim/P_dom"/>
</dbReference>
<evidence type="ECO:0000259" key="10">
    <source>
        <dbReference type="PROSITE" id="PS50112"/>
    </source>
</evidence>
<dbReference type="SUPFAM" id="SSF55874">
    <property type="entry name" value="ATPase domain of HSP90 chaperone/DNA topoisomerase II/histidine kinase"/>
    <property type="match status" value="1"/>
</dbReference>
<feature type="domain" description="PAC" evidence="11">
    <location>
        <begin position="190"/>
        <end position="241"/>
    </location>
</feature>
<dbReference type="CDD" id="cd00082">
    <property type="entry name" value="HisKA"/>
    <property type="match status" value="1"/>
</dbReference>
<dbReference type="RefSeq" id="WP_343796340.1">
    <property type="nucleotide sequence ID" value="NZ_BAAADJ010000005.1"/>
</dbReference>
<sequence>MNFIPDGVILHESGVIHYINNAGVTLFHAESAESLIGESVLELFHSDSMEQGKQRYQQLENGDKLSIITLNIKCLDGVRRQFQLNSTCMCEDNHKLMVTIFRDITQQKQQEEALRESEHQYRMITDNMSDLIAIFDQNGIIKYASPSYENVMGFKPEFYMGRYALDLIHPEDIDYIQERYDQLLQTGEPQRVEFRYQHSEGHYIWLEVIGKVLTQTGHGTDYMVVGREITERKENEALIRKLDKLSAVGQLAAGVGHEIRNPLTSIKGFLQLMEQDEIAYNDAFYWDIIFKELSRIDSIVTEFMFLAKPQAGAIEVMNMNEIVSSTLTLLDSHANLYNVTLTESYSKEHISTSGIENNIKQVLVNIIGNAIESISKYGKVRVRVEEMDSVIRIRVIDTGKGISKERLHNLGTPFYTTKEKGIGLGLTISQKIIKEHRGELRIRSKSGLGTVVDILLPKNDKKKL</sequence>
<organism evidence="12 13">
    <name type="scientific">Bacillus carboniphilus</name>
    <dbReference type="NCBI Taxonomy" id="86663"/>
    <lineage>
        <taxon>Bacteria</taxon>
        <taxon>Bacillati</taxon>
        <taxon>Bacillota</taxon>
        <taxon>Bacilli</taxon>
        <taxon>Bacillales</taxon>
        <taxon>Bacillaceae</taxon>
        <taxon>Bacillus</taxon>
    </lineage>
</organism>
<feature type="domain" description="PAS" evidence="10">
    <location>
        <begin position="117"/>
        <end position="187"/>
    </location>
</feature>
<keyword evidence="13" id="KW-1185">Reference proteome</keyword>
<dbReference type="InterPro" id="IPR004358">
    <property type="entry name" value="Sig_transdc_His_kin-like_C"/>
</dbReference>
<keyword evidence="7" id="KW-0067">ATP-binding</keyword>